<evidence type="ECO:0000313" key="4">
    <source>
        <dbReference type="EMBL" id="KCV69648.1"/>
    </source>
</evidence>
<dbReference type="GeneID" id="20528789"/>
<organism evidence="4">
    <name type="scientific">Fonticula alba</name>
    <name type="common">Slime mold</name>
    <dbReference type="NCBI Taxonomy" id="691883"/>
    <lineage>
        <taxon>Eukaryota</taxon>
        <taxon>Rotosphaerida</taxon>
        <taxon>Fonticulaceae</taxon>
        <taxon>Fonticula</taxon>
    </lineage>
</organism>
<proteinExistence type="predicted"/>
<evidence type="ECO:0000256" key="3">
    <source>
        <dbReference type="SAM" id="MobiDB-lite"/>
    </source>
</evidence>
<sequence>MLYGNALPGNKPRSGHPAMPAGNYVTLERLLNSPELEGAILSSYVVELPWLIAHLPGVQRGVPVVLIAHQGAGTPAEATSLRCAEYPSMRILLPACAGRGLFHAKFMLLFYRHCIRLVVSSANLTSQDWTGGVEQFLYTETFPNLAAPAGAAAAGAGGFPLAVPPPPGTLCAWGGDLLRVDLAGFLRDLDIPEGVWRKRLDEADMRGAAARLVASIPGTHRDNRYGVRRLAELAAQLQPAQPPGARVTLECVTGSLGALSADFIQQFTQPTEKCLNRGEGAARVSVRAEVLFPPRADVEDSAFGPAAATTICLQRRLFQAPSFRRDVLRRYVSRRVVAGRGLLSHAKILRLRVDLPAPGPEEAARARREATARAVERRLAGGDAPPPAAPRPAVPAGAGRRMFYRGRWVSMDASDVGALYSALGVGVDGAIPVVRRRTNVIESPCVSTPASASVFGPPASVSPFSQIRSDGTRPGEESSQSDEEEADAHGDADAVVDLTDSPPRRAPGKIVGSWQDLLGPVDRKRSAAPPAAFQPAKRSRAALAAGPLASSTAGPAPEAASASLKQAGDDGTDVHPGPVVSSSLWLYVGSHNFTQSAWGACSTSKVTGEVLSTRIVNYELGVLLAGGPALDRALPYESPAPKYDPQDTPWFGLEAGDTSP</sequence>
<dbReference type="AlphaFoldDB" id="A0A058Z6T7"/>
<dbReference type="InterPro" id="IPR010347">
    <property type="entry name" value="Tdp1"/>
</dbReference>
<accession>A0A058Z6T7</accession>
<dbReference type="RefSeq" id="XP_009496213.1">
    <property type="nucleotide sequence ID" value="XM_009497938.1"/>
</dbReference>
<dbReference type="GO" id="GO:0008081">
    <property type="term" value="F:phosphoric diester hydrolase activity"/>
    <property type="evidence" value="ECO:0007669"/>
    <property type="project" value="InterPro"/>
</dbReference>
<protein>
    <recommendedName>
        <fullName evidence="6">Tyrosyl-DNA phosphodiesterase 1</fullName>
    </recommendedName>
</protein>
<dbReference type="Proteomes" id="UP000030693">
    <property type="component" value="Unassembled WGS sequence"/>
</dbReference>
<evidence type="ECO:0000256" key="1">
    <source>
        <dbReference type="PIRSR" id="PIRSR610347-1"/>
    </source>
</evidence>
<dbReference type="STRING" id="691883.A0A058Z6T7"/>
<evidence type="ECO:0000313" key="5">
    <source>
        <dbReference type="Proteomes" id="UP000030693"/>
    </source>
</evidence>
<dbReference type="EMBL" id="KB932206">
    <property type="protein sequence ID" value="KCV69648.1"/>
    <property type="molecule type" value="Genomic_DNA"/>
</dbReference>
<name>A0A058Z6T7_FONAL</name>
<evidence type="ECO:0008006" key="6">
    <source>
        <dbReference type="Google" id="ProtNLM"/>
    </source>
</evidence>
<dbReference type="PANTHER" id="PTHR12415">
    <property type="entry name" value="TYROSYL-DNA PHOSPHODIESTERASE 1"/>
    <property type="match status" value="1"/>
</dbReference>
<feature type="region of interest" description="Disordered" evidence="3">
    <location>
        <begin position="447"/>
        <end position="576"/>
    </location>
</feature>
<dbReference type="Pfam" id="PF06087">
    <property type="entry name" value="Tyr-DNA_phospho"/>
    <property type="match status" value="2"/>
</dbReference>
<evidence type="ECO:0000256" key="2">
    <source>
        <dbReference type="PIRSR" id="PIRSR610347-2"/>
    </source>
</evidence>
<feature type="active site" description="Nucleophile" evidence="1">
    <location>
        <position position="103"/>
    </location>
</feature>
<reference evidence="4" key="1">
    <citation type="submission" date="2013-04" db="EMBL/GenBank/DDBJ databases">
        <title>The Genome Sequence of Fonticula alba ATCC 38817.</title>
        <authorList>
            <consortium name="The Broad Institute Genomics Platform"/>
            <person name="Russ C."/>
            <person name="Cuomo C."/>
            <person name="Burger G."/>
            <person name="Gray M.W."/>
            <person name="Holland P.W.H."/>
            <person name="King N."/>
            <person name="Lang F.B.F."/>
            <person name="Roger A.J."/>
            <person name="Ruiz-Trillo I."/>
            <person name="Brown M."/>
            <person name="Walker B."/>
            <person name="Young S."/>
            <person name="Zeng Q."/>
            <person name="Gargeya S."/>
            <person name="Fitzgerald M."/>
            <person name="Haas B."/>
            <person name="Abouelleil A."/>
            <person name="Allen A.W."/>
            <person name="Alvarado L."/>
            <person name="Arachchi H.M."/>
            <person name="Berlin A.M."/>
            <person name="Chapman S.B."/>
            <person name="Gainer-Dewar J."/>
            <person name="Goldberg J."/>
            <person name="Griggs A."/>
            <person name="Gujja S."/>
            <person name="Hansen M."/>
            <person name="Howarth C."/>
            <person name="Imamovic A."/>
            <person name="Ireland A."/>
            <person name="Larimer J."/>
            <person name="McCowan C."/>
            <person name="Murphy C."/>
            <person name="Pearson M."/>
            <person name="Poon T.W."/>
            <person name="Priest M."/>
            <person name="Roberts A."/>
            <person name="Saif S."/>
            <person name="Shea T."/>
            <person name="Sisk P."/>
            <person name="Sykes S."/>
            <person name="Wortman J."/>
            <person name="Nusbaum C."/>
            <person name="Birren B."/>
        </authorList>
    </citation>
    <scope>NUCLEOTIDE SEQUENCE [LARGE SCALE GENOMIC DNA]</scope>
    <source>
        <strain evidence="4">ATCC 38817</strain>
    </source>
</reference>
<dbReference type="OrthoDB" id="47785at2759"/>
<dbReference type="GO" id="GO:0006281">
    <property type="term" value="P:DNA repair"/>
    <property type="evidence" value="ECO:0007669"/>
    <property type="project" value="InterPro"/>
</dbReference>
<dbReference type="eggNOG" id="KOG2031">
    <property type="taxonomic scope" value="Eukaryota"/>
</dbReference>
<feature type="binding site" evidence="2">
    <location>
        <position position="105"/>
    </location>
    <ligand>
        <name>substrate</name>
    </ligand>
</feature>
<dbReference type="CDD" id="cd09122">
    <property type="entry name" value="PLDc_Tdp1_1"/>
    <property type="match status" value="1"/>
</dbReference>
<dbReference type="GO" id="GO:0005634">
    <property type="term" value="C:nucleus"/>
    <property type="evidence" value="ECO:0007669"/>
    <property type="project" value="InterPro"/>
</dbReference>
<dbReference type="Gene3D" id="3.30.870.10">
    <property type="entry name" value="Endonuclease Chain A"/>
    <property type="match status" value="3"/>
</dbReference>
<dbReference type="SUPFAM" id="SSF56024">
    <property type="entry name" value="Phospholipase D/nuclease"/>
    <property type="match status" value="3"/>
</dbReference>
<keyword evidence="5" id="KW-1185">Reference proteome</keyword>
<feature type="region of interest" description="Disordered" evidence="3">
    <location>
        <begin position="637"/>
        <end position="660"/>
    </location>
</feature>
<gene>
    <name evidence="4" type="ORF">H696_04064</name>
</gene>